<comment type="caution">
    <text evidence="2">The sequence shown here is derived from an EMBL/GenBank/DDBJ whole genome shotgun (WGS) entry which is preliminary data.</text>
</comment>
<organism evidence="2 3">
    <name type="scientific">Aldrovandia affinis</name>
    <dbReference type="NCBI Taxonomy" id="143900"/>
    <lineage>
        <taxon>Eukaryota</taxon>
        <taxon>Metazoa</taxon>
        <taxon>Chordata</taxon>
        <taxon>Craniata</taxon>
        <taxon>Vertebrata</taxon>
        <taxon>Euteleostomi</taxon>
        <taxon>Actinopterygii</taxon>
        <taxon>Neopterygii</taxon>
        <taxon>Teleostei</taxon>
        <taxon>Notacanthiformes</taxon>
        <taxon>Halosauridae</taxon>
        <taxon>Aldrovandia</taxon>
    </lineage>
</organism>
<feature type="transmembrane region" description="Helical" evidence="1">
    <location>
        <begin position="179"/>
        <end position="202"/>
    </location>
</feature>
<evidence type="ECO:0000313" key="2">
    <source>
        <dbReference type="EMBL" id="KAJ8410910.1"/>
    </source>
</evidence>
<evidence type="ECO:0000256" key="1">
    <source>
        <dbReference type="SAM" id="Phobius"/>
    </source>
</evidence>
<gene>
    <name evidence="2" type="ORF">AAFF_G00188670</name>
</gene>
<accession>A0AAD7WVV2</accession>
<dbReference type="Pfam" id="PF15756">
    <property type="entry name" value="DUF4690"/>
    <property type="match status" value="1"/>
</dbReference>
<dbReference type="PANTHER" id="PTHR28453:SF1">
    <property type="entry name" value="PROTEIN SNORC"/>
    <property type="match status" value="1"/>
</dbReference>
<protein>
    <recommendedName>
        <fullName evidence="4">Protein SNORC</fullName>
    </recommendedName>
</protein>
<dbReference type="EMBL" id="JAINUG010000025">
    <property type="protein sequence ID" value="KAJ8410910.1"/>
    <property type="molecule type" value="Genomic_DNA"/>
</dbReference>
<keyword evidence="3" id="KW-1185">Reference proteome</keyword>
<feature type="transmembrane region" description="Helical" evidence="1">
    <location>
        <begin position="96"/>
        <end position="115"/>
    </location>
</feature>
<dbReference type="PANTHER" id="PTHR28453">
    <property type="entry name" value="PROTEIN SNORC"/>
    <property type="match status" value="1"/>
</dbReference>
<name>A0AAD7WVV2_9TELE</name>
<dbReference type="InterPro" id="IPR031500">
    <property type="entry name" value="SNORC"/>
</dbReference>
<proteinExistence type="predicted"/>
<dbReference type="GO" id="GO:0051216">
    <property type="term" value="P:cartilage development"/>
    <property type="evidence" value="ECO:0007669"/>
    <property type="project" value="InterPro"/>
</dbReference>
<dbReference type="AlphaFoldDB" id="A0AAD7WVV2"/>
<evidence type="ECO:0000313" key="3">
    <source>
        <dbReference type="Proteomes" id="UP001221898"/>
    </source>
</evidence>
<keyword evidence="1" id="KW-1133">Transmembrane helix</keyword>
<dbReference type="Proteomes" id="UP001221898">
    <property type="component" value="Unassembled WGS sequence"/>
</dbReference>
<sequence length="208" mass="21744">MFAKSPMVLLLKHTEVLTVEGGDKSRGNEQLTSLPILGCYFGGGGRRLGAKRRAVPADLPPKHTGPRVLGQPSLTHASESAAIPCRPHTGTMAHGNIHSLFIVTLLGLCLTAAWTESVADLPPTPQSESLETSSGGGVFDVTTKDPFHDITENAFTFEYEDATHSQPIDGEDGVLGPGAIAAIVIAVILGASVLIALIVITLKKFTAA</sequence>
<evidence type="ECO:0008006" key="4">
    <source>
        <dbReference type="Google" id="ProtNLM"/>
    </source>
</evidence>
<keyword evidence="1" id="KW-0812">Transmembrane</keyword>
<reference evidence="2" key="1">
    <citation type="journal article" date="2023" name="Science">
        <title>Genome structures resolve the early diversification of teleost fishes.</title>
        <authorList>
            <person name="Parey E."/>
            <person name="Louis A."/>
            <person name="Montfort J."/>
            <person name="Bouchez O."/>
            <person name="Roques C."/>
            <person name="Iampietro C."/>
            <person name="Lluch J."/>
            <person name="Castinel A."/>
            <person name="Donnadieu C."/>
            <person name="Desvignes T."/>
            <person name="Floi Bucao C."/>
            <person name="Jouanno E."/>
            <person name="Wen M."/>
            <person name="Mejri S."/>
            <person name="Dirks R."/>
            <person name="Jansen H."/>
            <person name="Henkel C."/>
            <person name="Chen W.J."/>
            <person name="Zahm M."/>
            <person name="Cabau C."/>
            <person name="Klopp C."/>
            <person name="Thompson A.W."/>
            <person name="Robinson-Rechavi M."/>
            <person name="Braasch I."/>
            <person name="Lecointre G."/>
            <person name="Bobe J."/>
            <person name="Postlethwait J.H."/>
            <person name="Berthelot C."/>
            <person name="Roest Crollius H."/>
            <person name="Guiguen Y."/>
        </authorList>
    </citation>
    <scope>NUCLEOTIDE SEQUENCE</scope>
    <source>
        <strain evidence="2">NC1722</strain>
    </source>
</reference>
<keyword evidence="1" id="KW-0472">Membrane</keyword>